<evidence type="ECO:0000313" key="1">
    <source>
        <dbReference type="EMBL" id="CAF1176988.1"/>
    </source>
</evidence>
<evidence type="ECO:0000313" key="3">
    <source>
        <dbReference type="Proteomes" id="UP000677228"/>
    </source>
</evidence>
<dbReference type="AlphaFoldDB" id="A0A8S2EL36"/>
<evidence type="ECO:0000313" key="2">
    <source>
        <dbReference type="EMBL" id="CAF3988214.1"/>
    </source>
</evidence>
<organism evidence="1 3">
    <name type="scientific">Didymodactylos carnosus</name>
    <dbReference type="NCBI Taxonomy" id="1234261"/>
    <lineage>
        <taxon>Eukaryota</taxon>
        <taxon>Metazoa</taxon>
        <taxon>Spiralia</taxon>
        <taxon>Gnathifera</taxon>
        <taxon>Rotifera</taxon>
        <taxon>Eurotatoria</taxon>
        <taxon>Bdelloidea</taxon>
        <taxon>Philodinida</taxon>
        <taxon>Philodinidae</taxon>
        <taxon>Didymodactylos</taxon>
    </lineage>
</organism>
<dbReference type="EMBL" id="CAJNOK010013054">
    <property type="protein sequence ID" value="CAF1176988.1"/>
    <property type="molecule type" value="Genomic_DNA"/>
</dbReference>
<comment type="caution">
    <text evidence="1">The sequence shown here is derived from an EMBL/GenBank/DDBJ whole genome shotgun (WGS) entry which is preliminary data.</text>
</comment>
<sequence>MSVVSNVGEGGGENIIITNDNDILLDSEEDNHNDQQPEEEIKTLTTSTVVSKNNDKKKKTKGTFHKSWLLNIDYSSWLEEVKHDVTIARCKACLETFSIHNGGKTDVNKHVFKVAQYEYEIIWK</sequence>
<dbReference type="Proteomes" id="UP000677228">
    <property type="component" value="Unassembled WGS sequence"/>
</dbReference>
<proteinExistence type="predicted"/>
<dbReference type="EMBL" id="CAJOBA010034579">
    <property type="protein sequence ID" value="CAF3988214.1"/>
    <property type="molecule type" value="Genomic_DNA"/>
</dbReference>
<name>A0A8S2EL36_9BILA</name>
<reference evidence="1" key="1">
    <citation type="submission" date="2021-02" db="EMBL/GenBank/DDBJ databases">
        <authorList>
            <person name="Nowell W R."/>
        </authorList>
    </citation>
    <scope>NUCLEOTIDE SEQUENCE</scope>
</reference>
<accession>A0A8S2EL36</accession>
<dbReference type="Proteomes" id="UP000682733">
    <property type="component" value="Unassembled WGS sequence"/>
</dbReference>
<gene>
    <name evidence="1" type="ORF">OVA965_LOCUS22864</name>
    <name evidence="2" type="ORF">TMI583_LOCUS23579</name>
</gene>
<protein>
    <submittedName>
        <fullName evidence="1">Uncharacterized protein</fullName>
    </submittedName>
</protein>